<organism evidence="2 3">
    <name type="scientific">Coniophora puteana (strain RWD-64-598)</name>
    <name type="common">Brown rot fungus</name>
    <dbReference type="NCBI Taxonomy" id="741705"/>
    <lineage>
        <taxon>Eukaryota</taxon>
        <taxon>Fungi</taxon>
        <taxon>Dikarya</taxon>
        <taxon>Basidiomycota</taxon>
        <taxon>Agaricomycotina</taxon>
        <taxon>Agaricomycetes</taxon>
        <taxon>Agaricomycetidae</taxon>
        <taxon>Boletales</taxon>
        <taxon>Coniophorineae</taxon>
        <taxon>Coniophoraceae</taxon>
        <taxon>Coniophora</taxon>
    </lineage>
</organism>
<feature type="domain" description="AB hydrolase-1" evidence="1">
    <location>
        <begin position="33"/>
        <end position="261"/>
    </location>
</feature>
<dbReference type="InterPro" id="IPR050266">
    <property type="entry name" value="AB_hydrolase_sf"/>
</dbReference>
<dbReference type="PANTHER" id="PTHR43798">
    <property type="entry name" value="MONOACYLGLYCEROL LIPASE"/>
    <property type="match status" value="1"/>
</dbReference>
<dbReference type="PRINTS" id="PR00111">
    <property type="entry name" value="ABHYDROLASE"/>
</dbReference>
<dbReference type="Proteomes" id="UP000053558">
    <property type="component" value="Unassembled WGS sequence"/>
</dbReference>
<dbReference type="GO" id="GO:0016787">
    <property type="term" value="F:hydrolase activity"/>
    <property type="evidence" value="ECO:0007669"/>
    <property type="project" value="UniProtKB-KW"/>
</dbReference>
<dbReference type="GO" id="GO:0016020">
    <property type="term" value="C:membrane"/>
    <property type="evidence" value="ECO:0007669"/>
    <property type="project" value="TreeGrafter"/>
</dbReference>
<evidence type="ECO:0000259" key="1">
    <source>
        <dbReference type="Pfam" id="PF00561"/>
    </source>
</evidence>
<comment type="caution">
    <text evidence="2">The sequence shown here is derived from an EMBL/GenBank/DDBJ whole genome shotgun (WGS) entry which is preliminary data.</text>
</comment>
<dbReference type="EMBL" id="JH711579">
    <property type="protein sequence ID" value="EIW80238.1"/>
    <property type="molecule type" value="Genomic_DNA"/>
</dbReference>
<keyword evidence="3" id="KW-1185">Reference proteome</keyword>
<evidence type="ECO:0000313" key="2">
    <source>
        <dbReference type="EMBL" id="EIW80238.1"/>
    </source>
</evidence>
<dbReference type="OrthoDB" id="411064at2759"/>
<dbReference type="SUPFAM" id="SSF53474">
    <property type="entry name" value="alpha/beta-Hydrolases"/>
    <property type="match status" value="1"/>
</dbReference>
<dbReference type="PANTHER" id="PTHR43798:SF33">
    <property type="entry name" value="HYDROLASE, PUTATIVE (AFU_ORTHOLOGUE AFUA_2G14860)-RELATED"/>
    <property type="match status" value="1"/>
</dbReference>
<dbReference type="RefSeq" id="XP_007769235.1">
    <property type="nucleotide sequence ID" value="XM_007771045.1"/>
</dbReference>
<protein>
    <submittedName>
        <fullName evidence="2">Alpha beta-hydrolase</fullName>
    </submittedName>
</protein>
<name>A0A5M3MM36_CONPW</name>
<dbReference type="GeneID" id="19198522"/>
<dbReference type="InterPro" id="IPR029058">
    <property type="entry name" value="AB_hydrolase_fold"/>
</dbReference>
<gene>
    <name evidence="2" type="ORF">CONPUDRAFT_105205</name>
</gene>
<dbReference type="Gene3D" id="3.40.50.1820">
    <property type="entry name" value="alpha/beta hydrolase"/>
    <property type="match status" value="1"/>
</dbReference>
<reference evidence="3" key="1">
    <citation type="journal article" date="2012" name="Science">
        <title>The Paleozoic origin of enzymatic lignin decomposition reconstructed from 31 fungal genomes.</title>
        <authorList>
            <person name="Floudas D."/>
            <person name="Binder M."/>
            <person name="Riley R."/>
            <person name="Barry K."/>
            <person name="Blanchette R.A."/>
            <person name="Henrissat B."/>
            <person name="Martinez A.T."/>
            <person name="Otillar R."/>
            <person name="Spatafora J.W."/>
            <person name="Yadav J.S."/>
            <person name="Aerts A."/>
            <person name="Benoit I."/>
            <person name="Boyd A."/>
            <person name="Carlson A."/>
            <person name="Copeland A."/>
            <person name="Coutinho P.M."/>
            <person name="de Vries R.P."/>
            <person name="Ferreira P."/>
            <person name="Findley K."/>
            <person name="Foster B."/>
            <person name="Gaskell J."/>
            <person name="Glotzer D."/>
            <person name="Gorecki P."/>
            <person name="Heitman J."/>
            <person name="Hesse C."/>
            <person name="Hori C."/>
            <person name="Igarashi K."/>
            <person name="Jurgens J.A."/>
            <person name="Kallen N."/>
            <person name="Kersten P."/>
            <person name="Kohler A."/>
            <person name="Kuees U."/>
            <person name="Kumar T.K.A."/>
            <person name="Kuo A."/>
            <person name="LaButti K."/>
            <person name="Larrondo L.F."/>
            <person name="Lindquist E."/>
            <person name="Ling A."/>
            <person name="Lombard V."/>
            <person name="Lucas S."/>
            <person name="Lundell T."/>
            <person name="Martin R."/>
            <person name="McLaughlin D.J."/>
            <person name="Morgenstern I."/>
            <person name="Morin E."/>
            <person name="Murat C."/>
            <person name="Nagy L.G."/>
            <person name="Nolan M."/>
            <person name="Ohm R.A."/>
            <person name="Patyshakuliyeva A."/>
            <person name="Rokas A."/>
            <person name="Ruiz-Duenas F.J."/>
            <person name="Sabat G."/>
            <person name="Salamov A."/>
            <person name="Samejima M."/>
            <person name="Schmutz J."/>
            <person name="Slot J.C."/>
            <person name="St John F."/>
            <person name="Stenlid J."/>
            <person name="Sun H."/>
            <person name="Sun S."/>
            <person name="Syed K."/>
            <person name="Tsang A."/>
            <person name="Wiebenga A."/>
            <person name="Young D."/>
            <person name="Pisabarro A."/>
            <person name="Eastwood D.C."/>
            <person name="Martin F."/>
            <person name="Cullen D."/>
            <person name="Grigoriev I.V."/>
            <person name="Hibbett D.S."/>
        </authorList>
    </citation>
    <scope>NUCLEOTIDE SEQUENCE [LARGE SCALE GENOMIC DNA]</scope>
    <source>
        <strain evidence="3">RWD-64-598 SS2</strain>
    </source>
</reference>
<accession>A0A5M3MM36</accession>
<keyword evidence="2" id="KW-0378">Hydrolase</keyword>
<dbReference type="Pfam" id="PF00561">
    <property type="entry name" value="Abhydrolase_1"/>
    <property type="match status" value="1"/>
</dbReference>
<dbReference type="InterPro" id="IPR000073">
    <property type="entry name" value="AB_hydrolase_1"/>
</dbReference>
<dbReference type="AlphaFoldDB" id="A0A5M3MM36"/>
<dbReference type="OMA" id="PRYMNSE"/>
<dbReference type="KEGG" id="cput:CONPUDRAFT_105205"/>
<evidence type="ECO:0000313" key="3">
    <source>
        <dbReference type="Proteomes" id="UP000053558"/>
    </source>
</evidence>
<sequence>MSTIHAPSKSRVTLKDSKSLYVELTGTASDLAPVVFVHGLGGNSTNWGTLIDVSGLAKQRLVLVFDLEGHGLSPLQTTDISINGYADSLASVMDSAGIQSAVIVGHSMGALIAATFVVKHANRVEKLVLIGPAIIRSFTDASTKAIEARAENVRMNGMSATADAISTIGMSRKSLAERPLAKETVRASLLSASLSGYALACLAITKARDPDYALIVAPTLILAGAEDKPCPESTVTFLGDTIPGAKAVTLQDVGHWPMIEAVEATAKDLNAFIA</sequence>
<proteinExistence type="predicted"/>